<dbReference type="EMBL" id="JACYTR010000026">
    <property type="protein sequence ID" value="MBD8526584.1"/>
    <property type="molecule type" value="Genomic_DNA"/>
</dbReference>
<evidence type="ECO:0008006" key="4">
    <source>
        <dbReference type="Google" id="ProtNLM"/>
    </source>
</evidence>
<dbReference type="RefSeq" id="WP_192030006.1">
    <property type="nucleotide sequence ID" value="NZ_JACYTR010000026.1"/>
</dbReference>
<evidence type="ECO:0000256" key="1">
    <source>
        <dbReference type="SAM" id="SignalP"/>
    </source>
</evidence>
<feature type="signal peptide" evidence="1">
    <location>
        <begin position="1"/>
        <end position="19"/>
    </location>
</feature>
<feature type="chain" id="PRO_5043408460" description="SMP-30/Gluconolactonase/LRE-like region domain-containing protein" evidence="1">
    <location>
        <begin position="20"/>
        <end position="461"/>
    </location>
</feature>
<keyword evidence="3" id="KW-1185">Reference proteome</keyword>
<comment type="caution">
    <text evidence="2">The sequence shown here is derived from an EMBL/GenBank/DDBJ whole genome shotgun (WGS) entry which is preliminary data.</text>
</comment>
<dbReference type="SUPFAM" id="SSF75011">
    <property type="entry name" value="3-carboxy-cis,cis-mucoante lactonizing enzyme"/>
    <property type="match status" value="1"/>
</dbReference>
<gene>
    <name evidence="2" type="ORF">IFO71_12640</name>
</gene>
<organism evidence="2 3">
    <name type="scientific">Pseudomarimonas arenosa</name>
    <dbReference type="NCBI Taxonomy" id="2774145"/>
    <lineage>
        <taxon>Bacteria</taxon>
        <taxon>Pseudomonadati</taxon>
        <taxon>Pseudomonadota</taxon>
        <taxon>Gammaproteobacteria</taxon>
        <taxon>Lysobacterales</taxon>
        <taxon>Lysobacteraceae</taxon>
        <taxon>Pseudomarimonas</taxon>
    </lineage>
</organism>
<name>A0AAW3ZN34_9GAMM</name>
<sequence>MRLLILIAAFLVAPALTQAQTTVLGADASSVEGPAVKPIDQELAKINEPEPLLAEVARAHAAGDIDTLGRVYRRLSQLRPHIGQYKYEMAAAFAAQDFKTLTYNALLELQAQGYGFDLAKDPRFQPVTTTEVWEYIVQAFEANRKPFGEAKLMATLPKDDLLIESVAWDPTRKAALVGSAREGTVYVVGAEGELTPLVKADDKNGMWAVFDLAVDAKRGVLWVASTAVPHYKRYNAEKDLGRAGVFKFDLKTGKFLKSYLSPVVIGQSFVISTLGLAPDGTVFAADGVNDAVYQVRDDRFQRLFHVPVLGSIRGLAVSGDGKILYFADHERGLFGYDLATGKPFEVIGSSKLALGGIEGLQWWRNQLVIVQSAMKPARVMRLKLTPDGKAVAGVQPLSANQPEVSLPTLATLDGDRLLFVGNSQKLSYDRFGLPRNKDRLEGTRLIELDLNFGATPDAMPE</sequence>
<dbReference type="Proteomes" id="UP000613768">
    <property type="component" value="Unassembled WGS sequence"/>
</dbReference>
<protein>
    <recommendedName>
        <fullName evidence="4">SMP-30/Gluconolactonase/LRE-like region domain-containing protein</fullName>
    </recommendedName>
</protein>
<keyword evidence="1" id="KW-0732">Signal</keyword>
<reference evidence="2 3" key="1">
    <citation type="submission" date="2020-09" db="EMBL/GenBank/DDBJ databases">
        <title>Pseudoxanthomonas sp. CAU 1598 isolated from sand of Yaerae Beach.</title>
        <authorList>
            <person name="Kim W."/>
        </authorList>
    </citation>
    <scope>NUCLEOTIDE SEQUENCE [LARGE SCALE GENOMIC DNA]</scope>
    <source>
        <strain evidence="2 3">CAU 1598</strain>
    </source>
</reference>
<dbReference type="InterPro" id="IPR015943">
    <property type="entry name" value="WD40/YVTN_repeat-like_dom_sf"/>
</dbReference>
<proteinExistence type="predicted"/>
<accession>A0AAW3ZN34</accession>
<evidence type="ECO:0000313" key="3">
    <source>
        <dbReference type="Proteomes" id="UP000613768"/>
    </source>
</evidence>
<dbReference type="AlphaFoldDB" id="A0AAW3ZN34"/>
<dbReference type="Gene3D" id="2.130.10.10">
    <property type="entry name" value="YVTN repeat-like/Quinoprotein amine dehydrogenase"/>
    <property type="match status" value="1"/>
</dbReference>
<evidence type="ECO:0000313" key="2">
    <source>
        <dbReference type="EMBL" id="MBD8526584.1"/>
    </source>
</evidence>